<feature type="transmembrane region" description="Helical" evidence="6">
    <location>
        <begin position="9"/>
        <end position="29"/>
    </location>
</feature>
<dbReference type="GeneID" id="27905538"/>
<evidence type="ECO:0000256" key="4">
    <source>
        <dbReference type="ARBA" id="ARBA00023136"/>
    </source>
</evidence>
<keyword evidence="2 6" id="KW-0812">Transmembrane</keyword>
<keyword evidence="4 6" id="KW-0472">Membrane</keyword>
<dbReference type="eggNOG" id="ENOG502SHQF">
    <property type="taxonomic scope" value="Eukaryota"/>
</dbReference>
<evidence type="ECO:0000313" key="8">
    <source>
        <dbReference type="EMBL" id="EMF16138.1"/>
    </source>
</evidence>
<feature type="transmembrane region" description="Helical" evidence="6">
    <location>
        <begin position="86"/>
        <end position="111"/>
    </location>
</feature>
<feature type="domain" description="Rhodopsin" evidence="7">
    <location>
        <begin position="3"/>
        <end position="246"/>
    </location>
</feature>
<accession>M3CR40</accession>
<sequence length="255" mass="27913">SSDIGADDWVALAAALGSTIGCLLILISANQALGRHTSYATPAQVESVLLLIWLDQINYLIVMALAKTSTLLLYTRIFHGEQQRRFRLVCWFTMAVVGLTSVLLMIFSVIMCRPVEYFWTRVHLLVVPGIDETAAAAAGGKCKDNRPYLYANTVISIVTDMVIVVLPIRQIVGLQMARKKKVTVCALFGLGMIVIVCSIMRATKVEDAANATDPMVNLSGLCVWSLVESAVSVICCCVPASHRLIRDFFVDLFGR</sequence>
<dbReference type="Proteomes" id="UP000016931">
    <property type="component" value="Unassembled WGS sequence"/>
</dbReference>
<organism evidence="8 9">
    <name type="scientific">Sphaerulina musiva (strain SO2202)</name>
    <name type="common">Poplar stem canker fungus</name>
    <name type="synonym">Septoria musiva</name>
    <dbReference type="NCBI Taxonomy" id="692275"/>
    <lineage>
        <taxon>Eukaryota</taxon>
        <taxon>Fungi</taxon>
        <taxon>Dikarya</taxon>
        <taxon>Ascomycota</taxon>
        <taxon>Pezizomycotina</taxon>
        <taxon>Dothideomycetes</taxon>
        <taxon>Dothideomycetidae</taxon>
        <taxon>Mycosphaerellales</taxon>
        <taxon>Mycosphaerellaceae</taxon>
        <taxon>Sphaerulina</taxon>
    </lineage>
</organism>
<dbReference type="Pfam" id="PF20684">
    <property type="entry name" value="Fung_rhodopsin"/>
    <property type="match status" value="1"/>
</dbReference>
<name>M3CR40_SPHMS</name>
<reference evidence="8 9" key="1">
    <citation type="journal article" date="2012" name="PLoS Pathog.">
        <title>Diverse lifestyles and strategies of plant pathogenesis encoded in the genomes of eighteen Dothideomycetes fungi.</title>
        <authorList>
            <person name="Ohm R.A."/>
            <person name="Feau N."/>
            <person name="Henrissat B."/>
            <person name="Schoch C.L."/>
            <person name="Horwitz B.A."/>
            <person name="Barry K.W."/>
            <person name="Condon B.J."/>
            <person name="Copeland A.C."/>
            <person name="Dhillon B."/>
            <person name="Glaser F."/>
            <person name="Hesse C.N."/>
            <person name="Kosti I."/>
            <person name="LaButti K."/>
            <person name="Lindquist E.A."/>
            <person name="Lucas S."/>
            <person name="Salamov A.A."/>
            <person name="Bradshaw R.E."/>
            <person name="Ciuffetti L."/>
            <person name="Hamelin R.C."/>
            <person name="Kema G.H.J."/>
            <person name="Lawrence C."/>
            <person name="Scott J.A."/>
            <person name="Spatafora J.W."/>
            <person name="Turgeon B.G."/>
            <person name="de Wit P.J.G.M."/>
            <person name="Zhong S."/>
            <person name="Goodwin S.B."/>
            <person name="Grigoriev I.V."/>
        </authorList>
    </citation>
    <scope>NUCLEOTIDE SEQUENCE [LARGE SCALE GENOMIC DNA]</scope>
    <source>
        <strain evidence="8 9">SO2202</strain>
    </source>
</reference>
<evidence type="ECO:0000256" key="3">
    <source>
        <dbReference type="ARBA" id="ARBA00022989"/>
    </source>
</evidence>
<feature type="transmembrane region" description="Helical" evidence="6">
    <location>
        <begin position="149"/>
        <end position="172"/>
    </location>
</feature>
<feature type="transmembrane region" description="Helical" evidence="6">
    <location>
        <begin position="215"/>
        <end position="238"/>
    </location>
</feature>
<dbReference type="OrthoDB" id="5329176at2759"/>
<dbReference type="InterPro" id="IPR049326">
    <property type="entry name" value="Rhodopsin_dom_fungi"/>
</dbReference>
<evidence type="ECO:0000256" key="2">
    <source>
        <dbReference type="ARBA" id="ARBA00022692"/>
    </source>
</evidence>
<feature type="transmembrane region" description="Helical" evidence="6">
    <location>
        <begin position="184"/>
        <end position="203"/>
    </location>
</feature>
<dbReference type="PANTHER" id="PTHR33048">
    <property type="entry name" value="PTH11-LIKE INTEGRAL MEMBRANE PROTEIN (AFU_ORTHOLOGUE AFUA_5G11245)"/>
    <property type="match status" value="1"/>
</dbReference>
<dbReference type="OMA" id="FRVWWRC"/>
<keyword evidence="9" id="KW-1185">Reference proteome</keyword>
<dbReference type="PANTHER" id="PTHR33048:SF47">
    <property type="entry name" value="INTEGRAL MEMBRANE PROTEIN-RELATED"/>
    <property type="match status" value="1"/>
</dbReference>
<evidence type="ECO:0000259" key="7">
    <source>
        <dbReference type="Pfam" id="PF20684"/>
    </source>
</evidence>
<comment type="subcellular location">
    <subcellularLocation>
        <location evidence="1">Membrane</location>
        <topology evidence="1">Multi-pass membrane protein</topology>
    </subcellularLocation>
</comment>
<comment type="similarity">
    <text evidence="5">Belongs to the SAT4 family.</text>
</comment>
<evidence type="ECO:0000256" key="6">
    <source>
        <dbReference type="SAM" id="Phobius"/>
    </source>
</evidence>
<feature type="non-terminal residue" evidence="8">
    <location>
        <position position="255"/>
    </location>
</feature>
<dbReference type="EMBL" id="KB456261">
    <property type="protein sequence ID" value="EMF16138.1"/>
    <property type="molecule type" value="Genomic_DNA"/>
</dbReference>
<dbReference type="HOGENOM" id="CLU_028200_0_4_1"/>
<dbReference type="GO" id="GO:0016020">
    <property type="term" value="C:membrane"/>
    <property type="evidence" value="ECO:0007669"/>
    <property type="project" value="UniProtKB-SubCell"/>
</dbReference>
<dbReference type="InterPro" id="IPR052337">
    <property type="entry name" value="SAT4-like"/>
</dbReference>
<dbReference type="STRING" id="692275.M3CR40"/>
<proteinExistence type="inferred from homology"/>
<keyword evidence="3 6" id="KW-1133">Transmembrane helix</keyword>
<feature type="non-terminal residue" evidence="8">
    <location>
        <position position="1"/>
    </location>
</feature>
<evidence type="ECO:0000256" key="1">
    <source>
        <dbReference type="ARBA" id="ARBA00004141"/>
    </source>
</evidence>
<evidence type="ECO:0000313" key="9">
    <source>
        <dbReference type="Proteomes" id="UP000016931"/>
    </source>
</evidence>
<evidence type="ECO:0000256" key="5">
    <source>
        <dbReference type="ARBA" id="ARBA00038359"/>
    </source>
</evidence>
<protein>
    <recommendedName>
        <fullName evidence="7">Rhodopsin domain-containing protein</fullName>
    </recommendedName>
</protein>
<dbReference type="RefSeq" id="XP_016764259.1">
    <property type="nucleotide sequence ID" value="XM_016908401.1"/>
</dbReference>
<dbReference type="AlphaFoldDB" id="M3CR40"/>
<gene>
    <name evidence="8" type="ORF">SEPMUDRAFT_25974</name>
</gene>